<dbReference type="Gene3D" id="3.40.30.10">
    <property type="entry name" value="Glutaredoxin"/>
    <property type="match status" value="1"/>
</dbReference>
<keyword evidence="2" id="KW-1185">Reference proteome</keyword>
<evidence type="ECO:0000313" key="2">
    <source>
        <dbReference type="Proteomes" id="UP000241803"/>
    </source>
</evidence>
<proteinExistence type="predicted"/>
<reference evidence="1 2" key="1">
    <citation type="submission" date="2018-03" db="EMBL/GenBank/DDBJ databases">
        <title>Whole genome sequencing of Histamine producing bacteria.</title>
        <authorList>
            <person name="Butler K."/>
        </authorList>
    </citation>
    <scope>NUCLEOTIDE SEQUENCE [LARGE SCALE GENOMIC DNA]</scope>
    <source>
        <strain evidence="1 2">ATCC 19614</strain>
    </source>
</reference>
<gene>
    <name evidence="1" type="ORF">C9J47_03360</name>
</gene>
<dbReference type="AlphaFoldDB" id="A0A2T3LE66"/>
<dbReference type="PANTHER" id="PTHR13887:SF54">
    <property type="entry name" value="DSBA FAMILY PROTEIN"/>
    <property type="match status" value="1"/>
</dbReference>
<dbReference type="Proteomes" id="UP000241803">
    <property type="component" value="Unassembled WGS sequence"/>
</dbReference>
<dbReference type="RefSeq" id="WP_107252243.1">
    <property type="nucleotide sequence ID" value="NZ_PYOC01000001.1"/>
</dbReference>
<dbReference type="EMBL" id="PYOC01000001">
    <property type="protein sequence ID" value="PSV49619.1"/>
    <property type="molecule type" value="Genomic_DNA"/>
</dbReference>
<organism evidence="1 2">
    <name type="scientific">Photobacterium indicum</name>
    <dbReference type="NCBI Taxonomy" id="81447"/>
    <lineage>
        <taxon>Bacteria</taxon>
        <taxon>Pseudomonadati</taxon>
        <taxon>Pseudomonadota</taxon>
        <taxon>Gammaproteobacteria</taxon>
        <taxon>Vibrionales</taxon>
        <taxon>Vibrionaceae</taxon>
        <taxon>Photobacterium</taxon>
    </lineage>
</organism>
<sequence>MSAIKPTLYYIYDPMCSWCWGYKPVWLQIKDVVSNDVEIVYVLGGLAPDSGVPMSEAMQQQIASYWKKIENYLGTQFNYDFWHQNMPRRSTYPACRAILAAREQRAEQGMLDAIQHAYYLDAKNPSDNDILIGLAKSIGLDCEKFEADFLSPTTHDALLREIAFARSIGGNSFPSLFVQTEKGVGELVINYEDAETTIAQIRSLI</sequence>
<dbReference type="PANTHER" id="PTHR13887">
    <property type="entry name" value="GLUTATHIONE S-TRANSFERASE KAPPA"/>
    <property type="match status" value="1"/>
</dbReference>
<dbReference type="CDD" id="cd03025">
    <property type="entry name" value="DsbA_FrnE_like"/>
    <property type="match status" value="1"/>
</dbReference>
<dbReference type="Pfam" id="PF13743">
    <property type="entry name" value="Thioredoxin_5"/>
    <property type="match status" value="1"/>
</dbReference>
<accession>A0A2T3LE66</accession>
<dbReference type="SUPFAM" id="SSF52833">
    <property type="entry name" value="Thioredoxin-like"/>
    <property type="match status" value="1"/>
</dbReference>
<evidence type="ECO:0000313" key="1">
    <source>
        <dbReference type="EMBL" id="PSV49619.1"/>
    </source>
</evidence>
<protein>
    <submittedName>
        <fullName evidence="1">DsbA family protein</fullName>
    </submittedName>
</protein>
<comment type="caution">
    <text evidence="1">The sequence shown here is derived from an EMBL/GenBank/DDBJ whole genome shotgun (WGS) entry which is preliminary data.</text>
</comment>
<dbReference type="InterPro" id="IPR036249">
    <property type="entry name" value="Thioredoxin-like_sf"/>
</dbReference>
<name>A0A2T3LE66_9GAMM</name>